<organism evidence="2">
    <name type="scientific">Tanacetum cinerariifolium</name>
    <name type="common">Dalmatian daisy</name>
    <name type="synonym">Chrysanthemum cinerariifolium</name>
    <dbReference type="NCBI Taxonomy" id="118510"/>
    <lineage>
        <taxon>Eukaryota</taxon>
        <taxon>Viridiplantae</taxon>
        <taxon>Streptophyta</taxon>
        <taxon>Embryophyta</taxon>
        <taxon>Tracheophyta</taxon>
        <taxon>Spermatophyta</taxon>
        <taxon>Magnoliopsida</taxon>
        <taxon>eudicotyledons</taxon>
        <taxon>Gunneridae</taxon>
        <taxon>Pentapetalae</taxon>
        <taxon>asterids</taxon>
        <taxon>campanulids</taxon>
        <taxon>Asterales</taxon>
        <taxon>Asteraceae</taxon>
        <taxon>Asteroideae</taxon>
        <taxon>Anthemideae</taxon>
        <taxon>Anthemidinae</taxon>
        <taxon>Tanacetum</taxon>
    </lineage>
</organism>
<proteinExistence type="predicted"/>
<sequence>MENLTFADTHNMVAYLSKSDASARFNQKVDFLNAQVIQYVLMVNPAIYVLCIKQFWVTVSIKKVKDVVKLQALIDRKKVVLTEDITRQDLRLDDTDGRKFNFSMYIFDSMVRNVDSPSKFLMYPSFLQVFITNQVDDLSSDTIKYTSPALTQKVFSNMRRIGKGFSRVETQKVQPLATTEEEDEEDEVPAASTPPSLTNEPTPPSNEPIITPPQTQSVSPLPLHPQAQPAPPSLPPQEQPTTTFTFDMTLLNTLLETWGRIKVIDADEDITLVDMETKVDLVFDDEEVTMTMAQTLIKMKAEKARLLDEQMAKRLHDEEVEQAAAREKQEQDDFKRVQELQQQLDQSLKENTTKFKPFLSLIEMKNLQRKKDTPTNDPKEMSEEDVKNMLQIVPVSEFKVEALQGSCDEDLHGGQQTKEQKEFGYNLQVIKKLELKKLDDLL</sequence>
<protein>
    <recommendedName>
        <fullName evidence="3">Xylulose kinase-1</fullName>
    </recommendedName>
</protein>
<evidence type="ECO:0000313" key="2">
    <source>
        <dbReference type="EMBL" id="GEZ60118.1"/>
    </source>
</evidence>
<feature type="compositionally biased region" description="Pro residues" evidence="1">
    <location>
        <begin position="228"/>
        <end position="238"/>
    </location>
</feature>
<feature type="region of interest" description="Disordered" evidence="1">
    <location>
        <begin position="170"/>
        <end position="241"/>
    </location>
</feature>
<feature type="non-terminal residue" evidence="2">
    <location>
        <position position="442"/>
    </location>
</feature>
<dbReference type="AlphaFoldDB" id="A0A699IJ71"/>
<dbReference type="EMBL" id="BKCJ010299054">
    <property type="protein sequence ID" value="GEZ60118.1"/>
    <property type="molecule type" value="Genomic_DNA"/>
</dbReference>
<evidence type="ECO:0008006" key="3">
    <source>
        <dbReference type="Google" id="ProtNLM"/>
    </source>
</evidence>
<accession>A0A699IJ71</accession>
<reference evidence="2" key="1">
    <citation type="journal article" date="2019" name="Sci. Rep.">
        <title>Draft genome of Tanacetum cinerariifolium, the natural source of mosquito coil.</title>
        <authorList>
            <person name="Yamashiro T."/>
            <person name="Shiraishi A."/>
            <person name="Satake H."/>
            <person name="Nakayama K."/>
        </authorList>
    </citation>
    <scope>NUCLEOTIDE SEQUENCE</scope>
</reference>
<gene>
    <name evidence="2" type="ORF">Tci_532091</name>
</gene>
<feature type="compositionally biased region" description="Acidic residues" evidence="1">
    <location>
        <begin position="179"/>
        <end position="188"/>
    </location>
</feature>
<evidence type="ECO:0000256" key="1">
    <source>
        <dbReference type="SAM" id="MobiDB-lite"/>
    </source>
</evidence>
<name>A0A699IJ71_TANCI</name>
<comment type="caution">
    <text evidence="2">The sequence shown here is derived from an EMBL/GenBank/DDBJ whole genome shotgun (WGS) entry which is preliminary data.</text>
</comment>